<dbReference type="AlphaFoldDB" id="A0A7C9R898"/>
<dbReference type="SUPFAM" id="SSF111369">
    <property type="entry name" value="HlyD-like secretion proteins"/>
    <property type="match status" value="1"/>
</dbReference>
<dbReference type="PROSITE" id="PS51257">
    <property type="entry name" value="PROKAR_LIPOPROTEIN"/>
    <property type="match status" value="1"/>
</dbReference>
<evidence type="ECO:0000256" key="1">
    <source>
        <dbReference type="ARBA" id="ARBA00009477"/>
    </source>
</evidence>
<dbReference type="EMBL" id="JAAKZG010000006">
    <property type="protein sequence ID" value="NGN42614.1"/>
    <property type="molecule type" value="Genomic_DNA"/>
</dbReference>
<proteinExistence type="inferred from homology"/>
<dbReference type="PANTHER" id="PTHR30469">
    <property type="entry name" value="MULTIDRUG RESISTANCE PROTEIN MDTA"/>
    <property type="match status" value="1"/>
</dbReference>
<dbReference type="InterPro" id="IPR058647">
    <property type="entry name" value="BSH_CzcB-like"/>
</dbReference>
<evidence type="ECO:0000313" key="4">
    <source>
        <dbReference type="EMBL" id="NGN42614.1"/>
    </source>
</evidence>
<evidence type="ECO:0000313" key="5">
    <source>
        <dbReference type="Proteomes" id="UP000481252"/>
    </source>
</evidence>
<dbReference type="InterPro" id="IPR058627">
    <property type="entry name" value="MdtA-like_C"/>
</dbReference>
<evidence type="ECO:0000259" key="2">
    <source>
        <dbReference type="Pfam" id="PF25967"/>
    </source>
</evidence>
<dbReference type="Gene3D" id="1.10.287.470">
    <property type="entry name" value="Helix hairpin bin"/>
    <property type="match status" value="1"/>
</dbReference>
<organism evidence="4 5">
    <name type="scientific">Mesorhizobium zhangyense</name>
    <dbReference type="NCBI Taxonomy" id="1776730"/>
    <lineage>
        <taxon>Bacteria</taxon>
        <taxon>Pseudomonadati</taxon>
        <taxon>Pseudomonadota</taxon>
        <taxon>Alphaproteobacteria</taxon>
        <taxon>Hyphomicrobiales</taxon>
        <taxon>Phyllobacteriaceae</taxon>
        <taxon>Mesorhizobium</taxon>
    </lineage>
</organism>
<dbReference type="Gene3D" id="2.40.50.100">
    <property type="match status" value="1"/>
</dbReference>
<reference evidence="4 5" key="1">
    <citation type="submission" date="2020-02" db="EMBL/GenBank/DDBJ databases">
        <title>Genome sequence of the type strain CGMCC 1.15528 of Mesorhizobium zhangyense.</title>
        <authorList>
            <person name="Gao J."/>
            <person name="Sun J."/>
        </authorList>
    </citation>
    <scope>NUCLEOTIDE SEQUENCE [LARGE SCALE GENOMIC DNA]</scope>
    <source>
        <strain evidence="4 5">CGMCC 1.15528</strain>
    </source>
</reference>
<comment type="caution">
    <text evidence="4">The sequence shown here is derived from an EMBL/GenBank/DDBJ whole genome shotgun (WGS) entry which is preliminary data.</text>
</comment>
<evidence type="ECO:0000259" key="3">
    <source>
        <dbReference type="Pfam" id="PF25973"/>
    </source>
</evidence>
<feature type="domain" description="Multidrug resistance protein MdtA-like C-terminal permuted SH3" evidence="2">
    <location>
        <begin position="291"/>
        <end position="351"/>
    </location>
</feature>
<dbReference type="GO" id="GO:0015562">
    <property type="term" value="F:efflux transmembrane transporter activity"/>
    <property type="evidence" value="ECO:0007669"/>
    <property type="project" value="TreeGrafter"/>
</dbReference>
<dbReference type="Gene3D" id="2.40.420.20">
    <property type="match status" value="1"/>
</dbReference>
<dbReference type="PANTHER" id="PTHR30469:SF38">
    <property type="entry name" value="HLYD FAMILY SECRETION PROTEIN"/>
    <property type="match status" value="1"/>
</dbReference>
<dbReference type="Pfam" id="PF25973">
    <property type="entry name" value="BSH_CzcB"/>
    <property type="match status" value="1"/>
</dbReference>
<name>A0A7C9R898_9HYPH</name>
<sequence>MALRGDDSSRLFPTVAFAVALMLLQGCSEQKQSIPETILNVKAIKAETVDYRPRFALAGQVTARNEARLSFEVGGQVTEVLADVGVHVEAGALLARLDPKQQNSDVASAEASVDAAQAQLAQSTAAFQRQKSLLAGGFTTKSTYDNAAEAVDVAKGTLETANAQLSIARKSVADTELKAQQAGIVSTRNIEVGQVVQATQTVFIVAIDGPRDAVFQVQEQVVAHMPEDPLIQIGLLSDPEVKTTGHVREVAPSIDPTTGTVQVKVALDQTPARMTLGEVVLGTAPVPGIRAFVIPWSAMMIDNGKPAVWTVDAASNTAGLTPITVDRYETGRIIVRDGLKDGDLVVTEGAQLLRAGAKVSMSLEDAQ</sequence>
<dbReference type="Proteomes" id="UP000481252">
    <property type="component" value="Unassembled WGS sequence"/>
</dbReference>
<feature type="domain" description="CzcB-like barrel-sandwich hybrid" evidence="3">
    <location>
        <begin position="69"/>
        <end position="206"/>
    </location>
</feature>
<dbReference type="GO" id="GO:1990281">
    <property type="term" value="C:efflux pump complex"/>
    <property type="evidence" value="ECO:0007669"/>
    <property type="project" value="TreeGrafter"/>
</dbReference>
<keyword evidence="5" id="KW-1185">Reference proteome</keyword>
<dbReference type="Gene3D" id="2.40.30.170">
    <property type="match status" value="1"/>
</dbReference>
<comment type="similarity">
    <text evidence="1">Belongs to the membrane fusion protein (MFP) (TC 8.A.1) family.</text>
</comment>
<dbReference type="InterPro" id="IPR006143">
    <property type="entry name" value="RND_pump_MFP"/>
</dbReference>
<gene>
    <name evidence="4" type="ORF">G6N74_16215</name>
</gene>
<dbReference type="NCBIfam" id="TIGR01730">
    <property type="entry name" value="RND_mfp"/>
    <property type="match status" value="1"/>
</dbReference>
<protein>
    <submittedName>
        <fullName evidence="4">Efflux RND transporter periplasmic adaptor subunit</fullName>
    </submittedName>
</protein>
<accession>A0A7C9R898</accession>
<dbReference type="Pfam" id="PF25967">
    <property type="entry name" value="RND-MFP_C"/>
    <property type="match status" value="1"/>
</dbReference>
<dbReference type="RefSeq" id="WP_165118986.1">
    <property type="nucleotide sequence ID" value="NZ_JAAKZG010000006.1"/>
</dbReference>